<feature type="compositionally biased region" description="Basic residues" evidence="1">
    <location>
        <begin position="346"/>
        <end position="357"/>
    </location>
</feature>
<organism evidence="2 3">
    <name type="scientific">Lactarius akahatsu</name>
    <dbReference type="NCBI Taxonomy" id="416441"/>
    <lineage>
        <taxon>Eukaryota</taxon>
        <taxon>Fungi</taxon>
        <taxon>Dikarya</taxon>
        <taxon>Basidiomycota</taxon>
        <taxon>Agaricomycotina</taxon>
        <taxon>Agaricomycetes</taxon>
        <taxon>Russulales</taxon>
        <taxon>Russulaceae</taxon>
        <taxon>Lactarius</taxon>
    </lineage>
</organism>
<comment type="caution">
    <text evidence="2">The sequence shown here is derived from an EMBL/GenBank/DDBJ whole genome shotgun (WGS) entry which is preliminary data.</text>
</comment>
<evidence type="ECO:0000256" key="1">
    <source>
        <dbReference type="SAM" id="MobiDB-lite"/>
    </source>
</evidence>
<keyword evidence="3" id="KW-1185">Reference proteome</keyword>
<evidence type="ECO:0000313" key="2">
    <source>
        <dbReference type="EMBL" id="KAH8978967.1"/>
    </source>
</evidence>
<proteinExistence type="predicted"/>
<feature type="region of interest" description="Disordered" evidence="1">
    <location>
        <begin position="278"/>
        <end position="378"/>
    </location>
</feature>
<protein>
    <submittedName>
        <fullName evidence="2">Uncharacterized protein</fullName>
    </submittedName>
</protein>
<dbReference type="Proteomes" id="UP001201163">
    <property type="component" value="Unassembled WGS sequence"/>
</dbReference>
<sequence>MASSSSATFSAFQRAVSPGAQAIHAALYQHDDSAASHSQNLRHAEILACASVDEILKLIPDDYRIHIADHLHSAQKAVSQLCATRTTVAKWEHHRSVGSLPAQLRSSATKLQFTAGYQTTDAAKASQKEIDDGFAAHQIACLDLMIAARKKEISFLEEATSPEKATLDMRSALAPHCASILERYKVPRDILAPDGSVDNVVWIVNPQAEAIRDSVLADCGVYAHRAISIALNVAKREALRVEKTKSLAAKAQVAAGDGDTVMGDATLASTIRAEVKRQVMGVMPRDKPDQSRGAGSSNLTKKARVAAAHTQAIVTGSGTGSGRKRSGPKPGKERVVVVAKAEGSQGKRKRRRGKGKGKQQQQQQPPMSEKRKGKQKAT</sequence>
<reference evidence="2" key="1">
    <citation type="submission" date="2022-01" db="EMBL/GenBank/DDBJ databases">
        <title>Comparative genomics reveals a dynamic genome evolution in the ectomycorrhizal milk-cap (Lactarius) mushrooms.</title>
        <authorList>
            <consortium name="DOE Joint Genome Institute"/>
            <person name="Lebreton A."/>
            <person name="Tang N."/>
            <person name="Kuo A."/>
            <person name="LaButti K."/>
            <person name="Drula E."/>
            <person name="Barry K."/>
            <person name="Clum A."/>
            <person name="Lipzen A."/>
            <person name="Mousain D."/>
            <person name="Ng V."/>
            <person name="Wang R."/>
            <person name="Wang X."/>
            <person name="Dai Y."/>
            <person name="Henrissat B."/>
            <person name="Grigoriev I.V."/>
            <person name="Guerin-Laguette A."/>
            <person name="Yu F."/>
            <person name="Martin F.M."/>
        </authorList>
    </citation>
    <scope>NUCLEOTIDE SEQUENCE</scope>
    <source>
        <strain evidence="2">QP</strain>
    </source>
</reference>
<dbReference type="AlphaFoldDB" id="A0AAD4L3P3"/>
<name>A0AAD4L3P3_9AGAM</name>
<evidence type="ECO:0000313" key="3">
    <source>
        <dbReference type="Proteomes" id="UP001201163"/>
    </source>
</evidence>
<gene>
    <name evidence="2" type="ORF">EDB92DRAFT_1955738</name>
</gene>
<dbReference type="EMBL" id="JAKELL010000193">
    <property type="protein sequence ID" value="KAH8978967.1"/>
    <property type="molecule type" value="Genomic_DNA"/>
</dbReference>
<accession>A0AAD4L3P3</accession>